<dbReference type="RefSeq" id="WP_092741690.1">
    <property type="nucleotide sequence ID" value="NZ_FMZC01000003.1"/>
</dbReference>
<dbReference type="GO" id="GO:0046872">
    <property type="term" value="F:metal ion binding"/>
    <property type="evidence" value="ECO:0007669"/>
    <property type="project" value="UniProtKB-KW"/>
</dbReference>
<dbReference type="InterPro" id="IPR036909">
    <property type="entry name" value="Cyt_c-like_dom_sf"/>
</dbReference>
<evidence type="ECO:0000256" key="2">
    <source>
        <dbReference type="ARBA" id="ARBA00022617"/>
    </source>
</evidence>
<dbReference type="GO" id="GO:0009055">
    <property type="term" value="F:electron transfer activity"/>
    <property type="evidence" value="ECO:0007669"/>
    <property type="project" value="InterPro"/>
</dbReference>
<proteinExistence type="predicted"/>
<reference evidence="8 9" key="1">
    <citation type="submission" date="2016-10" db="EMBL/GenBank/DDBJ databases">
        <authorList>
            <person name="de Groot N.N."/>
        </authorList>
    </citation>
    <scope>NUCLEOTIDE SEQUENCE [LARGE SCALE GENOMIC DNA]</scope>
    <source>
        <strain evidence="8 9">DSM 16619</strain>
    </source>
</reference>
<evidence type="ECO:0000256" key="4">
    <source>
        <dbReference type="ARBA" id="ARBA00022982"/>
    </source>
</evidence>
<dbReference type="PROSITE" id="PS51007">
    <property type="entry name" value="CYTC"/>
    <property type="match status" value="1"/>
</dbReference>
<keyword evidence="5 6" id="KW-0408">Iron</keyword>
<evidence type="ECO:0000256" key="6">
    <source>
        <dbReference type="PROSITE-ProRule" id="PRU00433"/>
    </source>
</evidence>
<gene>
    <name evidence="8" type="ORF">SAMN05192589_103352</name>
</gene>
<sequence length="298" mass="32208">MRSFSVFVAIAFRSVSVSPPLPGLRRALAWLTLGLAGCLGGWAQAAVLQLEGPGGSRQIDTETLLRHPAAREIDVPADVAYHRPMRYRAVPMAVVLNGLGLTASETLEAVALDGFVAQLPGALVLRQGPDQPWLAVEPAGAPWPALPGKAAGAGPGPFYIVWPVAEGVRSEQWPYAVARLQVRQAPDQRWPQIAVAPEVPAADARRRGQAVFVAQCFVCHTMNGGGEARLGPDLNLPMSPVEYFQPQALRQLVRNPASVRQWPGQSMPAFTPGMLSERDLDDLVAYLQHMARDRRAVR</sequence>
<feature type="domain" description="Cytochrome c" evidence="7">
    <location>
        <begin position="203"/>
        <end position="291"/>
    </location>
</feature>
<keyword evidence="3 6" id="KW-0479">Metal-binding</keyword>
<keyword evidence="2 6" id="KW-0349">Heme</keyword>
<evidence type="ECO:0000259" key="7">
    <source>
        <dbReference type="PROSITE" id="PS51007"/>
    </source>
</evidence>
<keyword evidence="1" id="KW-0813">Transport</keyword>
<name>A0A1G6PV64_9BURK</name>
<evidence type="ECO:0000313" key="9">
    <source>
        <dbReference type="Proteomes" id="UP000198781"/>
    </source>
</evidence>
<dbReference type="EMBL" id="FMZC01000003">
    <property type="protein sequence ID" value="SDC84102.1"/>
    <property type="molecule type" value="Genomic_DNA"/>
</dbReference>
<evidence type="ECO:0000256" key="3">
    <source>
        <dbReference type="ARBA" id="ARBA00022723"/>
    </source>
</evidence>
<dbReference type="InterPro" id="IPR051811">
    <property type="entry name" value="Cytochrome_c550/c551-like"/>
</dbReference>
<dbReference type="Pfam" id="PF00034">
    <property type="entry name" value="Cytochrom_C"/>
    <property type="match status" value="1"/>
</dbReference>
<dbReference type="Gene3D" id="1.10.760.10">
    <property type="entry name" value="Cytochrome c-like domain"/>
    <property type="match status" value="1"/>
</dbReference>
<dbReference type="OrthoDB" id="5728201at2"/>
<dbReference type="AlphaFoldDB" id="A0A1G6PV64"/>
<evidence type="ECO:0000256" key="1">
    <source>
        <dbReference type="ARBA" id="ARBA00022448"/>
    </source>
</evidence>
<evidence type="ECO:0000256" key="5">
    <source>
        <dbReference type="ARBA" id="ARBA00023004"/>
    </source>
</evidence>
<dbReference type="GO" id="GO:0020037">
    <property type="term" value="F:heme binding"/>
    <property type="evidence" value="ECO:0007669"/>
    <property type="project" value="InterPro"/>
</dbReference>
<keyword evidence="9" id="KW-1185">Reference proteome</keyword>
<organism evidence="8 9">
    <name type="scientific">Paracidovorax valerianellae</name>
    <dbReference type="NCBI Taxonomy" id="187868"/>
    <lineage>
        <taxon>Bacteria</taxon>
        <taxon>Pseudomonadati</taxon>
        <taxon>Pseudomonadota</taxon>
        <taxon>Betaproteobacteria</taxon>
        <taxon>Burkholderiales</taxon>
        <taxon>Comamonadaceae</taxon>
        <taxon>Paracidovorax</taxon>
    </lineage>
</organism>
<dbReference type="STRING" id="187868.SAMN05192589_103352"/>
<keyword evidence="4" id="KW-0249">Electron transport</keyword>
<protein>
    <submittedName>
        <fullName evidence="8">Cytochrome c, mono-and diheme variants</fullName>
    </submittedName>
</protein>
<dbReference type="PANTHER" id="PTHR37823:SF1">
    <property type="entry name" value="CYTOCHROME C-553-LIKE"/>
    <property type="match status" value="1"/>
</dbReference>
<dbReference type="PANTHER" id="PTHR37823">
    <property type="entry name" value="CYTOCHROME C-553-LIKE"/>
    <property type="match status" value="1"/>
</dbReference>
<evidence type="ECO:0000313" key="8">
    <source>
        <dbReference type="EMBL" id="SDC84102.1"/>
    </source>
</evidence>
<dbReference type="InterPro" id="IPR009056">
    <property type="entry name" value="Cyt_c-like_dom"/>
</dbReference>
<accession>A0A1G6PV64</accession>
<dbReference type="SUPFAM" id="SSF46626">
    <property type="entry name" value="Cytochrome c"/>
    <property type="match status" value="1"/>
</dbReference>
<dbReference type="Proteomes" id="UP000198781">
    <property type="component" value="Unassembled WGS sequence"/>
</dbReference>